<feature type="domain" description="VPS9" evidence="1">
    <location>
        <begin position="264"/>
        <end position="402"/>
    </location>
</feature>
<dbReference type="AlphaFoldDB" id="A0A1J4KQG1"/>
<dbReference type="GeneID" id="94825882"/>
<gene>
    <name evidence="2" type="ORF">TRFO_03256</name>
</gene>
<dbReference type="VEuPathDB" id="TrichDB:TRFO_03256"/>
<dbReference type="RefSeq" id="XP_068366663.1">
    <property type="nucleotide sequence ID" value="XM_068491178.1"/>
</dbReference>
<proteinExistence type="predicted"/>
<dbReference type="InterPro" id="IPR003123">
    <property type="entry name" value="VPS9"/>
</dbReference>
<dbReference type="SUPFAM" id="SSF109993">
    <property type="entry name" value="VPS9 domain"/>
    <property type="match status" value="1"/>
</dbReference>
<protein>
    <recommendedName>
        <fullName evidence="1">VPS9 domain-containing protein</fullName>
    </recommendedName>
</protein>
<dbReference type="EMBL" id="MLAK01000509">
    <property type="protein sequence ID" value="OHT13527.1"/>
    <property type="molecule type" value="Genomic_DNA"/>
</dbReference>
<evidence type="ECO:0000313" key="3">
    <source>
        <dbReference type="Proteomes" id="UP000179807"/>
    </source>
</evidence>
<comment type="caution">
    <text evidence="2">The sequence shown here is derived from an EMBL/GenBank/DDBJ whole genome shotgun (WGS) entry which is preliminary data.</text>
</comment>
<name>A0A1J4KQG1_9EUKA</name>
<reference evidence="2" key="1">
    <citation type="submission" date="2016-10" db="EMBL/GenBank/DDBJ databases">
        <authorList>
            <person name="Benchimol M."/>
            <person name="Almeida L.G."/>
            <person name="Vasconcelos A.T."/>
            <person name="Perreira-Neves A."/>
            <person name="Rosa I.A."/>
            <person name="Tasca T."/>
            <person name="Bogo M.R."/>
            <person name="de Souza W."/>
        </authorList>
    </citation>
    <scope>NUCLEOTIDE SEQUENCE [LARGE SCALE GENOMIC DNA]</scope>
    <source>
        <strain evidence="2">K</strain>
    </source>
</reference>
<dbReference type="Proteomes" id="UP000179807">
    <property type="component" value="Unassembled WGS sequence"/>
</dbReference>
<dbReference type="Pfam" id="PF02204">
    <property type="entry name" value="VPS9"/>
    <property type="match status" value="1"/>
</dbReference>
<evidence type="ECO:0000259" key="1">
    <source>
        <dbReference type="PROSITE" id="PS51205"/>
    </source>
</evidence>
<keyword evidence="3" id="KW-1185">Reference proteome</keyword>
<dbReference type="Gene3D" id="1.20.1050.80">
    <property type="entry name" value="VPS9 domain"/>
    <property type="match status" value="1"/>
</dbReference>
<accession>A0A1J4KQG1</accession>
<evidence type="ECO:0000313" key="2">
    <source>
        <dbReference type="EMBL" id="OHT13527.1"/>
    </source>
</evidence>
<dbReference type="InterPro" id="IPR037191">
    <property type="entry name" value="VPS9_dom_sf"/>
</dbReference>
<dbReference type="PROSITE" id="PS51205">
    <property type="entry name" value="VPS9"/>
    <property type="match status" value="1"/>
</dbReference>
<sequence length="596" mass="68952">MMKSNLFQTLVTTVRFRITSLESEIDILDTEIPLISKMPGTVESDQTKLILHRNIKAVLHDVLVSYLDHFISLCPKDSNSLKDVVKFHLQVFSKQDMNILIHELFGQQSALNTFVGKDYEKYSHDFDVPDDMQLRMLTQVFPYEFEYDLLTNPKFFTFLLKIVKSYSVNNHEDCIKKLFERISIEKPKTVVYFFTADNPLYFALAEHFLTSFVHDLMLHCEWDALENFAILEKCRLISAQGPLSCCVSEKTIEKLKNSEKIPKTMVDIEISSNLRCLSSRISKIDETIFKNIDIPQIHHIVLDLKRLKYQTSPSFVLCVLANSLYWLTNAITTDGNVVGADEIFQLFVYSLAHSEPENLPALHFFVERFLDEGLNETKFSYLLTQLRCALEFIQQKLLQVPPCLIFPFEKPVRRLAGRMVKHDSIVLHGFKVYAFPTYRKEKENFFPALLPTLNGSFLQLTEEYIEICQMILIDTGKYDSKIDDIEALSILMKFAANVKNPKLSEIENVFNISKKLWKFEGNILNENIKIKVAEVQRALVVIGELPNNSPINGVLDFATNEILCKRFKLGENDKLTPDMFENIKRQMKTKFLPNNE</sequence>
<organism evidence="2 3">
    <name type="scientific">Tritrichomonas foetus</name>
    <dbReference type="NCBI Taxonomy" id="1144522"/>
    <lineage>
        <taxon>Eukaryota</taxon>
        <taxon>Metamonada</taxon>
        <taxon>Parabasalia</taxon>
        <taxon>Tritrichomonadida</taxon>
        <taxon>Tritrichomonadidae</taxon>
        <taxon>Tritrichomonas</taxon>
    </lineage>
</organism>